<evidence type="ECO:0000313" key="2">
    <source>
        <dbReference type="EnsemblPlants" id="AES64053"/>
    </source>
</evidence>
<accession>G7ILM3</accession>
<dbReference type="HOGENOM" id="CLU_3017236_0_0_1"/>
<dbReference type="EMBL" id="CM001218">
    <property type="protein sequence ID" value="AES64053.1"/>
    <property type="molecule type" value="Genomic_DNA"/>
</dbReference>
<evidence type="ECO:0000313" key="1">
    <source>
        <dbReference type="EMBL" id="AES64053.1"/>
    </source>
</evidence>
<evidence type="ECO:0000313" key="3">
    <source>
        <dbReference type="Proteomes" id="UP000002051"/>
    </source>
</evidence>
<organism evidence="1 3">
    <name type="scientific">Medicago truncatula</name>
    <name type="common">Barrel medic</name>
    <name type="synonym">Medicago tribuloides</name>
    <dbReference type="NCBI Taxonomy" id="3880"/>
    <lineage>
        <taxon>Eukaryota</taxon>
        <taxon>Viridiplantae</taxon>
        <taxon>Streptophyta</taxon>
        <taxon>Embryophyta</taxon>
        <taxon>Tracheophyta</taxon>
        <taxon>Spermatophyta</taxon>
        <taxon>Magnoliopsida</taxon>
        <taxon>eudicotyledons</taxon>
        <taxon>Gunneridae</taxon>
        <taxon>Pentapetalae</taxon>
        <taxon>rosids</taxon>
        <taxon>fabids</taxon>
        <taxon>Fabales</taxon>
        <taxon>Fabaceae</taxon>
        <taxon>Papilionoideae</taxon>
        <taxon>50 kb inversion clade</taxon>
        <taxon>NPAAA clade</taxon>
        <taxon>Hologalegina</taxon>
        <taxon>IRL clade</taxon>
        <taxon>Trifolieae</taxon>
        <taxon>Medicago</taxon>
    </lineage>
</organism>
<gene>
    <name evidence="1" type="ordered locus">MTR_2g017760</name>
</gene>
<keyword evidence="3" id="KW-1185">Reference proteome</keyword>
<protein>
    <submittedName>
        <fullName evidence="1 2">Uncharacterized protein</fullName>
    </submittedName>
</protein>
<reference evidence="1 3" key="2">
    <citation type="journal article" date="2014" name="BMC Genomics">
        <title>An improved genome release (version Mt4.0) for the model legume Medicago truncatula.</title>
        <authorList>
            <person name="Tang H."/>
            <person name="Krishnakumar V."/>
            <person name="Bidwell S."/>
            <person name="Rosen B."/>
            <person name="Chan A."/>
            <person name="Zhou S."/>
            <person name="Gentzbittel L."/>
            <person name="Childs K.L."/>
            <person name="Yandell M."/>
            <person name="Gundlach H."/>
            <person name="Mayer K.F."/>
            <person name="Schwartz D.C."/>
            <person name="Town C.D."/>
        </authorList>
    </citation>
    <scope>GENOME REANNOTATION</scope>
    <source>
        <strain evidence="2 3">cv. Jemalong A17</strain>
    </source>
</reference>
<reference evidence="2" key="3">
    <citation type="submission" date="2015-04" db="UniProtKB">
        <authorList>
            <consortium name="EnsemblPlants"/>
        </authorList>
    </citation>
    <scope>IDENTIFICATION</scope>
    <source>
        <strain evidence="2">cv. Jemalong A17</strain>
    </source>
</reference>
<dbReference type="AlphaFoldDB" id="G7ILM3"/>
<name>G7ILM3_MEDTR</name>
<dbReference type="EnsemblPlants" id="AES64053">
    <property type="protein sequence ID" value="AES64053"/>
    <property type="gene ID" value="MTR_2g017760"/>
</dbReference>
<dbReference type="PaxDb" id="3880-AES64053"/>
<dbReference type="Proteomes" id="UP000002051">
    <property type="component" value="Chromosome 2"/>
</dbReference>
<reference evidence="1 3" key="1">
    <citation type="journal article" date="2011" name="Nature">
        <title>The Medicago genome provides insight into the evolution of rhizobial symbioses.</title>
        <authorList>
            <person name="Young N.D."/>
            <person name="Debelle F."/>
            <person name="Oldroyd G.E."/>
            <person name="Geurts R."/>
            <person name="Cannon S.B."/>
            <person name="Udvardi M.K."/>
            <person name="Benedito V.A."/>
            <person name="Mayer K.F."/>
            <person name="Gouzy J."/>
            <person name="Schoof H."/>
            <person name="Van de Peer Y."/>
            <person name="Proost S."/>
            <person name="Cook D.R."/>
            <person name="Meyers B.C."/>
            <person name="Spannagl M."/>
            <person name="Cheung F."/>
            <person name="De Mita S."/>
            <person name="Krishnakumar V."/>
            <person name="Gundlach H."/>
            <person name="Zhou S."/>
            <person name="Mudge J."/>
            <person name="Bharti A.K."/>
            <person name="Murray J.D."/>
            <person name="Naoumkina M.A."/>
            <person name="Rosen B."/>
            <person name="Silverstein K.A."/>
            <person name="Tang H."/>
            <person name="Rombauts S."/>
            <person name="Zhao P.X."/>
            <person name="Zhou P."/>
            <person name="Barbe V."/>
            <person name="Bardou P."/>
            <person name="Bechner M."/>
            <person name="Bellec A."/>
            <person name="Berger A."/>
            <person name="Berges H."/>
            <person name="Bidwell S."/>
            <person name="Bisseling T."/>
            <person name="Choisne N."/>
            <person name="Couloux A."/>
            <person name="Denny R."/>
            <person name="Deshpande S."/>
            <person name="Dai X."/>
            <person name="Doyle J.J."/>
            <person name="Dudez A.M."/>
            <person name="Farmer A.D."/>
            <person name="Fouteau S."/>
            <person name="Franken C."/>
            <person name="Gibelin C."/>
            <person name="Gish J."/>
            <person name="Goldstein S."/>
            <person name="Gonzalez A.J."/>
            <person name="Green P.J."/>
            <person name="Hallab A."/>
            <person name="Hartog M."/>
            <person name="Hua A."/>
            <person name="Humphray S.J."/>
            <person name="Jeong D.H."/>
            <person name="Jing Y."/>
            <person name="Jocker A."/>
            <person name="Kenton S.M."/>
            <person name="Kim D.J."/>
            <person name="Klee K."/>
            <person name="Lai H."/>
            <person name="Lang C."/>
            <person name="Lin S."/>
            <person name="Macmil S.L."/>
            <person name="Magdelenat G."/>
            <person name="Matthews L."/>
            <person name="McCorrison J."/>
            <person name="Monaghan E.L."/>
            <person name="Mun J.H."/>
            <person name="Najar F.Z."/>
            <person name="Nicholson C."/>
            <person name="Noirot C."/>
            <person name="O'Bleness M."/>
            <person name="Paule C.R."/>
            <person name="Poulain J."/>
            <person name="Prion F."/>
            <person name="Qin B."/>
            <person name="Qu C."/>
            <person name="Retzel E.F."/>
            <person name="Riddle C."/>
            <person name="Sallet E."/>
            <person name="Samain S."/>
            <person name="Samson N."/>
            <person name="Sanders I."/>
            <person name="Saurat O."/>
            <person name="Scarpelli C."/>
            <person name="Schiex T."/>
            <person name="Segurens B."/>
            <person name="Severin A.J."/>
            <person name="Sherrier D.J."/>
            <person name="Shi R."/>
            <person name="Sims S."/>
            <person name="Singer S.R."/>
            <person name="Sinharoy S."/>
            <person name="Sterck L."/>
            <person name="Viollet A."/>
            <person name="Wang B.B."/>
            <person name="Wang K."/>
            <person name="Wang M."/>
            <person name="Wang X."/>
            <person name="Warfsmann J."/>
            <person name="Weissenbach J."/>
            <person name="White D.D."/>
            <person name="White J.D."/>
            <person name="Wiley G.B."/>
            <person name="Wincker P."/>
            <person name="Xing Y."/>
            <person name="Yang L."/>
            <person name="Yao Z."/>
            <person name="Ying F."/>
            <person name="Zhai J."/>
            <person name="Zhou L."/>
            <person name="Zuber A."/>
            <person name="Denarie J."/>
            <person name="Dixon R.A."/>
            <person name="May G.D."/>
            <person name="Schwartz D.C."/>
            <person name="Rogers J."/>
            <person name="Quetier F."/>
            <person name="Town C.D."/>
            <person name="Roe B.A."/>
        </authorList>
    </citation>
    <scope>NUCLEOTIDE SEQUENCE [LARGE SCALE GENOMIC DNA]</scope>
    <source>
        <strain evidence="1">A17</strain>
        <strain evidence="2 3">cv. Jemalong A17</strain>
    </source>
</reference>
<sequence length="56" mass="6168">MKSGVKTLDIPSIKGVHATKLVNISDYSELADTFDLEHFKNALANDVHVVFIIAKI</sequence>
<proteinExistence type="predicted"/>